<evidence type="ECO:0008006" key="3">
    <source>
        <dbReference type="Google" id="ProtNLM"/>
    </source>
</evidence>
<name>A0A8J7WLM2_9ACTN</name>
<accession>A0A8J7WLM2</accession>
<protein>
    <recommendedName>
        <fullName evidence="3">SAF domain-containing protein</fullName>
    </recommendedName>
</protein>
<reference evidence="1" key="1">
    <citation type="submission" date="2021-04" db="EMBL/GenBank/DDBJ databases">
        <title>Genome based classification of Actinospica acidithermotolerans sp. nov., an actinobacterium isolated from an Indonesian hot spring.</title>
        <authorList>
            <person name="Kusuma A.B."/>
            <person name="Putra K.E."/>
            <person name="Nafisah S."/>
            <person name="Loh J."/>
            <person name="Nouioui I."/>
            <person name="Goodfellow M."/>
        </authorList>
    </citation>
    <scope>NUCLEOTIDE SEQUENCE</scope>
    <source>
        <strain evidence="1">DSM 45618</strain>
    </source>
</reference>
<evidence type="ECO:0000313" key="2">
    <source>
        <dbReference type="Proteomes" id="UP000677913"/>
    </source>
</evidence>
<proteinExistence type="predicted"/>
<feature type="non-terminal residue" evidence="1">
    <location>
        <position position="1"/>
    </location>
</feature>
<keyword evidence="2" id="KW-1185">Reference proteome</keyword>
<organism evidence="1 2">
    <name type="scientific">Actinocrinis puniceicyclus</name>
    <dbReference type="NCBI Taxonomy" id="977794"/>
    <lineage>
        <taxon>Bacteria</taxon>
        <taxon>Bacillati</taxon>
        <taxon>Actinomycetota</taxon>
        <taxon>Actinomycetes</taxon>
        <taxon>Catenulisporales</taxon>
        <taxon>Actinospicaceae</taxon>
        <taxon>Actinocrinis</taxon>
    </lineage>
</organism>
<gene>
    <name evidence="1" type="ORF">KGA66_02910</name>
</gene>
<dbReference type="AlphaFoldDB" id="A0A8J7WLM2"/>
<comment type="caution">
    <text evidence="1">The sequence shown here is derived from an EMBL/GenBank/DDBJ whole genome shotgun (WGS) entry which is preliminary data.</text>
</comment>
<sequence>PSNVRPPSAPRDRKPALAALGLLLVLLGALASVYLQQRAGDRVGVVEVTKRVPQGQAIGSDAISEVMVAVDSHISYVTWSQAQAGALRGYTARTDLLPGTLLVGQMLTTAVPLAPGQEVIGLSLKDGQYPAGIEVGDTVSAYYVTNKNDDKNGQQYLTDGSTTPPIVANVRVYDVAAASNSATLDVSLVLSQQNANAVTQAASGGNLVLVLDKHTQ</sequence>
<dbReference type="Proteomes" id="UP000677913">
    <property type="component" value="Unassembled WGS sequence"/>
</dbReference>
<evidence type="ECO:0000313" key="1">
    <source>
        <dbReference type="EMBL" id="MBS2961982.1"/>
    </source>
</evidence>
<dbReference type="EMBL" id="JAGSXH010000005">
    <property type="protein sequence ID" value="MBS2961982.1"/>
    <property type="molecule type" value="Genomic_DNA"/>
</dbReference>
<dbReference type="RefSeq" id="WP_211464172.1">
    <property type="nucleotide sequence ID" value="NZ_JAGSXH010000005.1"/>
</dbReference>